<evidence type="ECO:0000313" key="5">
    <source>
        <dbReference type="Proteomes" id="UP000233551"/>
    </source>
</evidence>
<comment type="similarity">
    <text evidence="1">Belongs to the peptidase S10 family.</text>
</comment>
<gene>
    <name evidence="4" type="ORF">CRG98_016632</name>
</gene>
<dbReference type="Proteomes" id="UP000233551">
    <property type="component" value="Unassembled WGS sequence"/>
</dbReference>
<dbReference type="GO" id="GO:0005773">
    <property type="term" value="C:vacuole"/>
    <property type="evidence" value="ECO:0007669"/>
    <property type="project" value="TreeGrafter"/>
</dbReference>
<dbReference type="Pfam" id="PF00450">
    <property type="entry name" value="Peptidase_S10"/>
    <property type="match status" value="1"/>
</dbReference>
<proteinExistence type="inferred from homology"/>
<sequence>MDYILLIGNALIEDKADITGQYNFLASHALILDEMAENLKRYCSFTRTTKIEPSPQCLAATMAVKPNILNGIDMYRIYAPLCHNSKLTSKPTKASVTKYDPCRDHYVHAYMNLPEVQKALHANVTKLKYEWQSGSNMIHDTWRDSPSTIIPSSTSLWRTAFESGLSVVIQTALVPVTSTKYSIKKMNLAAKTAWHPWYIVVEVGGYTQVYNDGIPTFATVKAAGHEVPAYETQRALSLISHFLARTSLPNR</sequence>
<keyword evidence="3" id="KW-0325">Glycoprotein</keyword>
<evidence type="ECO:0000256" key="1">
    <source>
        <dbReference type="ARBA" id="ARBA00009431"/>
    </source>
</evidence>
<organism evidence="4 5">
    <name type="scientific">Punica granatum</name>
    <name type="common">Pomegranate</name>
    <dbReference type="NCBI Taxonomy" id="22663"/>
    <lineage>
        <taxon>Eukaryota</taxon>
        <taxon>Viridiplantae</taxon>
        <taxon>Streptophyta</taxon>
        <taxon>Embryophyta</taxon>
        <taxon>Tracheophyta</taxon>
        <taxon>Spermatophyta</taxon>
        <taxon>Magnoliopsida</taxon>
        <taxon>eudicotyledons</taxon>
        <taxon>Gunneridae</taxon>
        <taxon>Pentapetalae</taxon>
        <taxon>rosids</taxon>
        <taxon>malvids</taxon>
        <taxon>Myrtales</taxon>
        <taxon>Lythraceae</taxon>
        <taxon>Punica</taxon>
    </lineage>
</organism>
<dbReference type="PANTHER" id="PTHR11802">
    <property type="entry name" value="SERINE PROTEASE FAMILY S10 SERINE CARBOXYPEPTIDASE"/>
    <property type="match status" value="1"/>
</dbReference>
<evidence type="ECO:0000256" key="3">
    <source>
        <dbReference type="ARBA" id="ARBA00023180"/>
    </source>
</evidence>
<dbReference type="InterPro" id="IPR001563">
    <property type="entry name" value="Peptidase_S10"/>
</dbReference>
<protein>
    <submittedName>
        <fullName evidence="4">Uncharacterized protein</fullName>
    </submittedName>
</protein>
<dbReference type="AlphaFoldDB" id="A0A2I0K4D8"/>
<comment type="caution">
    <text evidence="4">The sequence shown here is derived from an EMBL/GenBank/DDBJ whole genome shotgun (WGS) entry which is preliminary data.</text>
</comment>
<dbReference type="EMBL" id="PGOL01000914">
    <property type="protein sequence ID" value="PKI62993.1"/>
    <property type="molecule type" value="Genomic_DNA"/>
</dbReference>
<dbReference type="STRING" id="22663.A0A2I0K4D8"/>
<dbReference type="Gene3D" id="3.40.50.11320">
    <property type="match status" value="1"/>
</dbReference>
<dbReference type="Gene3D" id="6.10.250.940">
    <property type="match status" value="1"/>
</dbReference>
<dbReference type="PANTHER" id="PTHR11802:SF132">
    <property type="entry name" value="SERINE CARBOXYPEPTIDASE-LIKE 36-RELATED"/>
    <property type="match status" value="1"/>
</dbReference>
<keyword evidence="2" id="KW-0732">Signal</keyword>
<accession>A0A2I0K4D8</accession>
<keyword evidence="5" id="KW-1185">Reference proteome</keyword>
<dbReference type="GO" id="GO:0006508">
    <property type="term" value="P:proteolysis"/>
    <property type="evidence" value="ECO:0007669"/>
    <property type="project" value="InterPro"/>
</dbReference>
<dbReference type="InterPro" id="IPR029058">
    <property type="entry name" value="AB_hydrolase_fold"/>
</dbReference>
<evidence type="ECO:0000313" key="4">
    <source>
        <dbReference type="EMBL" id="PKI62993.1"/>
    </source>
</evidence>
<dbReference type="GO" id="GO:0004185">
    <property type="term" value="F:serine-type carboxypeptidase activity"/>
    <property type="evidence" value="ECO:0007669"/>
    <property type="project" value="InterPro"/>
</dbReference>
<evidence type="ECO:0000256" key="2">
    <source>
        <dbReference type="ARBA" id="ARBA00022729"/>
    </source>
</evidence>
<reference evidence="4 5" key="1">
    <citation type="submission" date="2017-11" db="EMBL/GenBank/DDBJ databases">
        <title>De-novo sequencing of pomegranate (Punica granatum L.) genome.</title>
        <authorList>
            <person name="Akparov Z."/>
            <person name="Amiraslanov A."/>
            <person name="Hajiyeva S."/>
            <person name="Abbasov M."/>
            <person name="Kaur K."/>
            <person name="Hamwieh A."/>
            <person name="Solovyev V."/>
            <person name="Salamov A."/>
            <person name="Braich B."/>
            <person name="Kosarev P."/>
            <person name="Mahmoud A."/>
            <person name="Hajiyev E."/>
            <person name="Babayeva S."/>
            <person name="Izzatullayeva V."/>
            <person name="Mammadov A."/>
            <person name="Mammadov A."/>
            <person name="Sharifova S."/>
            <person name="Ojaghi J."/>
            <person name="Eynullazada K."/>
            <person name="Bayramov B."/>
            <person name="Abdulazimova A."/>
            <person name="Shahmuradov I."/>
        </authorList>
    </citation>
    <scope>NUCLEOTIDE SEQUENCE [LARGE SCALE GENOMIC DNA]</scope>
    <source>
        <strain evidence="5">cv. AG2017</strain>
        <tissue evidence="4">Leaf</tissue>
    </source>
</reference>
<name>A0A2I0K4D8_PUNGR</name>
<dbReference type="SUPFAM" id="SSF53474">
    <property type="entry name" value="alpha/beta-Hydrolases"/>
    <property type="match status" value="1"/>
</dbReference>
<dbReference type="Gene3D" id="3.40.50.1820">
    <property type="entry name" value="alpha/beta hydrolase"/>
    <property type="match status" value="1"/>
</dbReference>